<comment type="caution">
    <text evidence="2">The sequence shown here is derived from an EMBL/GenBank/DDBJ whole genome shotgun (WGS) entry which is preliminary data.</text>
</comment>
<dbReference type="InterPro" id="IPR051099">
    <property type="entry name" value="AGR/TXD"/>
</dbReference>
<evidence type="ECO:0000313" key="2">
    <source>
        <dbReference type="EMBL" id="POI23523.1"/>
    </source>
</evidence>
<protein>
    <submittedName>
        <fullName evidence="2">Uncharacterized protein</fullName>
    </submittedName>
</protein>
<dbReference type="EMBL" id="PPHD01048339">
    <property type="protein sequence ID" value="POI23523.1"/>
    <property type="molecule type" value="Genomic_DNA"/>
</dbReference>
<name>A0A2P4SHH2_BAMTH</name>
<evidence type="ECO:0000313" key="3">
    <source>
        <dbReference type="Proteomes" id="UP000237246"/>
    </source>
</evidence>
<dbReference type="Pfam" id="PF13899">
    <property type="entry name" value="Thioredoxin_7"/>
    <property type="match status" value="1"/>
</dbReference>
<dbReference type="PANTHER" id="PTHR15337:SF5">
    <property type="entry name" value="ANTERIOR GRADIENT PROTEIN 3"/>
    <property type="match status" value="1"/>
</dbReference>
<dbReference type="PANTHER" id="PTHR15337">
    <property type="entry name" value="ANTERIOR GRADIENT PROTEIN-RELATED"/>
    <property type="match status" value="1"/>
</dbReference>
<dbReference type="GO" id="GO:0005783">
    <property type="term" value="C:endoplasmic reticulum"/>
    <property type="evidence" value="ECO:0007669"/>
    <property type="project" value="TreeGrafter"/>
</dbReference>
<evidence type="ECO:0000256" key="1">
    <source>
        <dbReference type="ARBA" id="ARBA00022729"/>
    </source>
</evidence>
<proteinExistence type="predicted"/>
<dbReference type="Gene3D" id="3.40.30.10">
    <property type="entry name" value="Glutaredoxin"/>
    <property type="match status" value="1"/>
</dbReference>
<dbReference type="GO" id="GO:0002162">
    <property type="term" value="F:dystroglycan binding"/>
    <property type="evidence" value="ECO:0007669"/>
    <property type="project" value="TreeGrafter"/>
</dbReference>
<organism evidence="2 3">
    <name type="scientific">Bambusicola thoracicus</name>
    <name type="common">Chinese bamboo-partridge</name>
    <name type="synonym">Perdix thoracica</name>
    <dbReference type="NCBI Taxonomy" id="9083"/>
    <lineage>
        <taxon>Eukaryota</taxon>
        <taxon>Metazoa</taxon>
        <taxon>Chordata</taxon>
        <taxon>Craniata</taxon>
        <taxon>Vertebrata</taxon>
        <taxon>Euteleostomi</taxon>
        <taxon>Archelosauria</taxon>
        <taxon>Archosauria</taxon>
        <taxon>Dinosauria</taxon>
        <taxon>Saurischia</taxon>
        <taxon>Theropoda</taxon>
        <taxon>Coelurosauria</taxon>
        <taxon>Aves</taxon>
        <taxon>Neognathae</taxon>
        <taxon>Galloanserae</taxon>
        <taxon>Galliformes</taxon>
        <taxon>Phasianidae</taxon>
        <taxon>Perdicinae</taxon>
        <taxon>Bambusicola</taxon>
    </lineage>
</organism>
<dbReference type="OrthoDB" id="262308at2759"/>
<gene>
    <name evidence="2" type="ORF">CIB84_012729</name>
</gene>
<accession>A0A2P4SHH2</accession>
<reference evidence="2 3" key="1">
    <citation type="submission" date="2018-01" db="EMBL/GenBank/DDBJ databases">
        <title>Comparison of the Chinese Bamboo Partridge and Red Junglefowl genome sequences highlights the importance of demography in genome evolution.</title>
        <authorList>
            <person name="Tiley G.P."/>
            <person name="Kimball R.T."/>
            <person name="Braun E.L."/>
            <person name="Burleigh J.G."/>
        </authorList>
    </citation>
    <scope>NUCLEOTIDE SEQUENCE [LARGE SCALE GENOMIC DNA]</scope>
    <source>
        <strain evidence="2">RTK389</strain>
        <tissue evidence="2">Blood</tissue>
    </source>
</reference>
<keyword evidence="3" id="KW-1185">Reference proteome</keyword>
<dbReference type="Proteomes" id="UP000237246">
    <property type="component" value="Unassembled WGS sequence"/>
</dbReference>
<dbReference type="AlphaFoldDB" id="A0A2P4SHH2"/>
<keyword evidence="1" id="KW-0732">Signal</keyword>
<sequence>MNRGRNDGTSSWCLNTERKATPMTGLKIFMSLPALKKAFAENEEIQEMAQDNFIMLNLMHETTDKNLSPDGQYVPRIMFIGMYCTYESSEDVISASIPVSFSRNIKTNHFAKRK</sequence>